<dbReference type="SUPFAM" id="SSF50978">
    <property type="entry name" value="WD40 repeat-like"/>
    <property type="match status" value="1"/>
</dbReference>
<dbReference type="Proteomes" id="UP001176940">
    <property type="component" value="Unassembled WGS sequence"/>
</dbReference>
<keyword evidence="1" id="KW-0677">Repeat</keyword>
<sequence>MGVTSAEVLQPLGFSLSRSSMESEDWMLESISLYRDLHDFELQEVTRVVDWSGDAGLCIAGSSGGRRHEILQLLFPQKLLEQQNQGLCPERDLKVQYGGFSQHPVYSLRHVPGRSLLATTSPSPSHVQIWQIGAEDKDVILPTTSIPSSPSKETWTKIAVSGAASPCVVHGSQVNGVNVTEIETARRLYTLAVSSSEAIGSLSFLDSSTVHLCCLSGRQIIADIRQPGIASEGNVAPNMPGDRQWVATVQTDSQDTRTKIASLSSEGHITITDTRDMGAPLKCAKVKSSNGPTPEDLMCICWAPRLGNCVSVSGLDGTVHIYNTEPWDAVVKEVDALFIHRGHSAMGQCEDGSVPMVTVHSWHPWKERMLVSAANDGSLHIWDWLDGPCRADNCHN</sequence>
<dbReference type="Gene3D" id="2.130.10.10">
    <property type="entry name" value="YVTN repeat-like/Quinoprotein amine dehydrogenase"/>
    <property type="match status" value="1"/>
</dbReference>
<dbReference type="SMART" id="SM00320">
    <property type="entry name" value="WD40"/>
    <property type="match status" value="4"/>
</dbReference>
<gene>
    <name evidence="2" type="ORF">RIMI_LOCUS4162479</name>
</gene>
<dbReference type="InterPro" id="IPR036322">
    <property type="entry name" value="WD40_repeat_dom_sf"/>
</dbReference>
<dbReference type="EMBL" id="CAUEEQ010006568">
    <property type="protein sequence ID" value="CAJ0930262.1"/>
    <property type="molecule type" value="Genomic_DNA"/>
</dbReference>
<proteinExistence type="predicted"/>
<dbReference type="InterPro" id="IPR042795">
    <property type="entry name" value="Wdr73"/>
</dbReference>
<name>A0ABN9L339_9NEOB</name>
<evidence type="ECO:0000313" key="3">
    <source>
        <dbReference type="Proteomes" id="UP001176940"/>
    </source>
</evidence>
<accession>A0ABN9L339</accession>
<protein>
    <recommendedName>
        <fullName evidence="4">WD repeat domain 73</fullName>
    </recommendedName>
</protein>
<evidence type="ECO:0008006" key="4">
    <source>
        <dbReference type="Google" id="ProtNLM"/>
    </source>
</evidence>
<dbReference type="PANTHER" id="PTHR46947:SF1">
    <property type="entry name" value="WD REPEAT-CONTAINING PROTEIN 73"/>
    <property type="match status" value="1"/>
</dbReference>
<comment type="caution">
    <text evidence="2">The sequence shown here is derived from an EMBL/GenBank/DDBJ whole genome shotgun (WGS) entry which is preliminary data.</text>
</comment>
<dbReference type="InterPro" id="IPR001680">
    <property type="entry name" value="WD40_rpt"/>
</dbReference>
<organism evidence="2 3">
    <name type="scientific">Ranitomeya imitator</name>
    <name type="common">mimic poison frog</name>
    <dbReference type="NCBI Taxonomy" id="111125"/>
    <lineage>
        <taxon>Eukaryota</taxon>
        <taxon>Metazoa</taxon>
        <taxon>Chordata</taxon>
        <taxon>Craniata</taxon>
        <taxon>Vertebrata</taxon>
        <taxon>Euteleostomi</taxon>
        <taxon>Amphibia</taxon>
        <taxon>Batrachia</taxon>
        <taxon>Anura</taxon>
        <taxon>Neobatrachia</taxon>
        <taxon>Hyloidea</taxon>
        <taxon>Dendrobatidae</taxon>
        <taxon>Dendrobatinae</taxon>
        <taxon>Ranitomeya</taxon>
    </lineage>
</organism>
<reference evidence="2" key="1">
    <citation type="submission" date="2023-07" db="EMBL/GenBank/DDBJ databases">
        <authorList>
            <person name="Stuckert A."/>
        </authorList>
    </citation>
    <scope>NUCLEOTIDE SEQUENCE</scope>
</reference>
<dbReference type="InterPro" id="IPR015943">
    <property type="entry name" value="WD40/YVTN_repeat-like_dom_sf"/>
</dbReference>
<dbReference type="PANTHER" id="PTHR46947">
    <property type="entry name" value="WD REPEAT-CONTAINING PROTEIN 73"/>
    <property type="match status" value="1"/>
</dbReference>
<keyword evidence="3" id="KW-1185">Reference proteome</keyword>
<evidence type="ECO:0000256" key="1">
    <source>
        <dbReference type="ARBA" id="ARBA00022737"/>
    </source>
</evidence>
<evidence type="ECO:0000313" key="2">
    <source>
        <dbReference type="EMBL" id="CAJ0930262.1"/>
    </source>
</evidence>